<dbReference type="Gene3D" id="3.10.450.50">
    <property type="match status" value="1"/>
</dbReference>
<keyword evidence="2" id="KW-1185">Reference proteome</keyword>
<gene>
    <name evidence="1" type="ORF">SY85_24325</name>
</gene>
<dbReference type="EMBL" id="CP011390">
    <property type="protein sequence ID" value="ANE53132.1"/>
    <property type="molecule type" value="Genomic_DNA"/>
</dbReference>
<reference evidence="1 2" key="2">
    <citation type="journal article" date="2016" name="Int. J. Syst. Evol. Microbiol.">
        <title>Flavisolibacter tropicus sp. nov., isolated from tropical soil.</title>
        <authorList>
            <person name="Lee J.J."/>
            <person name="Kang M.S."/>
            <person name="Kim G.S."/>
            <person name="Lee C.S."/>
            <person name="Lim S."/>
            <person name="Lee J."/>
            <person name="Roh S.H."/>
            <person name="Kang H."/>
            <person name="Ha J.M."/>
            <person name="Bae S."/>
            <person name="Jung H.Y."/>
            <person name="Kim M.K."/>
        </authorList>
    </citation>
    <scope>NUCLEOTIDE SEQUENCE [LARGE SCALE GENOMIC DNA]</scope>
    <source>
        <strain evidence="1 2">LCS9</strain>
    </source>
</reference>
<dbReference type="AlphaFoldDB" id="A0A172U1N1"/>
<organism evidence="1 2">
    <name type="scientific">Flavisolibacter tropicus</name>
    <dbReference type="NCBI Taxonomy" id="1492898"/>
    <lineage>
        <taxon>Bacteria</taxon>
        <taxon>Pseudomonadati</taxon>
        <taxon>Bacteroidota</taxon>
        <taxon>Chitinophagia</taxon>
        <taxon>Chitinophagales</taxon>
        <taxon>Chitinophagaceae</taxon>
        <taxon>Flavisolibacter</taxon>
    </lineage>
</organism>
<dbReference type="PROSITE" id="PS51257">
    <property type="entry name" value="PROKAR_LIPOPROTEIN"/>
    <property type="match status" value="1"/>
</dbReference>
<dbReference type="InterPro" id="IPR032710">
    <property type="entry name" value="NTF2-like_dom_sf"/>
</dbReference>
<evidence type="ECO:0000313" key="1">
    <source>
        <dbReference type="EMBL" id="ANE53132.1"/>
    </source>
</evidence>
<sequence>MTMRPLLPFVYMMLLFSCNEKSSSTNAISSNADTPSQASTDVNTEDKVFDVPVLYKNWEMGSHENTRTVLKMYKAWDEKSIKDMEALLADSIIMELPDGKRRAAARDKMVEELVKARNHYLSTSNEIIAAYPIHNIDHNEDWVNVLVYNKWTYNDRVRDSLLYQDLWKIKDGKINYLLTLQLSPSRVGIKKLDEITNK</sequence>
<dbReference type="KEGG" id="fla:SY85_24325"/>
<dbReference type="Proteomes" id="UP000077177">
    <property type="component" value="Chromosome"/>
</dbReference>
<evidence type="ECO:0000313" key="2">
    <source>
        <dbReference type="Proteomes" id="UP000077177"/>
    </source>
</evidence>
<reference evidence="2" key="1">
    <citation type="submission" date="2015-01" db="EMBL/GenBank/DDBJ databases">
        <title>Flavisolibacter sp./LCS9/ whole genome sequencing.</title>
        <authorList>
            <person name="Kim M.K."/>
            <person name="Srinivasan S."/>
            <person name="Lee J.-J."/>
        </authorList>
    </citation>
    <scope>NUCLEOTIDE SEQUENCE [LARGE SCALE GENOMIC DNA]</scope>
    <source>
        <strain evidence="2">LCS9</strain>
    </source>
</reference>
<dbReference type="SUPFAM" id="SSF54427">
    <property type="entry name" value="NTF2-like"/>
    <property type="match status" value="1"/>
</dbReference>
<proteinExistence type="predicted"/>
<accession>A0A172U1N1</accession>
<protein>
    <recommendedName>
        <fullName evidence="3">DUF4440 domain-containing protein</fullName>
    </recommendedName>
</protein>
<dbReference type="STRING" id="1492898.SY85_24325"/>
<evidence type="ECO:0008006" key="3">
    <source>
        <dbReference type="Google" id="ProtNLM"/>
    </source>
</evidence>
<name>A0A172U1N1_9BACT</name>